<dbReference type="PANTHER" id="PTHR12011:SF474">
    <property type="entry name" value="ADHESION G PROTEIN-COUPLED RECEPTOR G11-RELATED"/>
    <property type="match status" value="1"/>
</dbReference>
<keyword evidence="10" id="KW-1185">Reference proteome</keyword>
<keyword evidence="2 6" id="KW-0812">Transmembrane</keyword>
<comment type="subcellular location">
    <subcellularLocation>
        <location evidence="1">Membrane</location>
        <topology evidence="1">Multi-pass membrane protein</topology>
    </subcellularLocation>
</comment>
<evidence type="ECO:0000256" key="4">
    <source>
        <dbReference type="ARBA" id="ARBA00023136"/>
    </source>
</evidence>
<dbReference type="InterPro" id="IPR000477">
    <property type="entry name" value="RT_dom"/>
</dbReference>
<feature type="transmembrane region" description="Helical" evidence="6">
    <location>
        <begin position="1001"/>
        <end position="1021"/>
    </location>
</feature>
<feature type="transmembrane region" description="Helical" evidence="6">
    <location>
        <begin position="1027"/>
        <end position="1048"/>
    </location>
</feature>
<dbReference type="InterPro" id="IPR000203">
    <property type="entry name" value="GPS"/>
</dbReference>
<dbReference type="PRINTS" id="PR00249">
    <property type="entry name" value="GPCRSECRETIN"/>
</dbReference>
<dbReference type="Gene3D" id="2.60.220.50">
    <property type="match status" value="1"/>
</dbReference>
<feature type="transmembrane region" description="Helical" evidence="6">
    <location>
        <begin position="904"/>
        <end position="926"/>
    </location>
</feature>
<dbReference type="SUPFAM" id="SSF81321">
    <property type="entry name" value="Family A G protein-coupled receptor-like"/>
    <property type="match status" value="1"/>
</dbReference>
<dbReference type="InterPro" id="IPR017981">
    <property type="entry name" value="GPCR_2-like_7TM"/>
</dbReference>
<evidence type="ECO:0000256" key="5">
    <source>
        <dbReference type="ARBA" id="ARBA00023157"/>
    </source>
</evidence>
<organism evidence="9 10">
    <name type="scientific">Alosa alosa</name>
    <name type="common">allis shad</name>
    <dbReference type="NCBI Taxonomy" id="278164"/>
    <lineage>
        <taxon>Eukaryota</taxon>
        <taxon>Metazoa</taxon>
        <taxon>Chordata</taxon>
        <taxon>Craniata</taxon>
        <taxon>Vertebrata</taxon>
        <taxon>Euteleostomi</taxon>
        <taxon>Actinopterygii</taxon>
        <taxon>Neopterygii</taxon>
        <taxon>Teleostei</taxon>
        <taxon>Clupei</taxon>
        <taxon>Clupeiformes</taxon>
        <taxon>Clupeoidei</taxon>
        <taxon>Clupeidae</taxon>
        <taxon>Alosa</taxon>
    </lineage>
</organism>
<evidence type="ECO:0000256" key="2">
    <source>
        <dbReference type="ARBA" id="ARBA00022692"/>
    </source>
</evidence>
<evidence type="ECO:0000256" key="3">
    <source>
        <dbReference type="ARBA" id="ARBA00022989"/>
    </source>
</evidence>
<dbReference type="InterPro" id="IPR015095">
    <property type="entry name" value="AlkB_hom8_N"/>
</dbReference>
<keyword evidence="4 6" id="KW-0472">Membrane</keyword>
<dbReference type="Proteomes" id="UP000823561">
    <property type="component" value="Chromosome 19"/>
</dbReference>
<name>A0AAV6FYK1_9TELE</name>
<dbReference type="Pfam" id="PF00002">
    <property type="entry name" value="7tm_2"/>
    <property type="match status" value="1"/>
</dbReference>
<dbReference type="InterPro" id="IPR000832">
    <property type="entry name" value="GPCR_2_secretin-like"/>
</dbReference>
<evidence type="ECO:0000256" key="6">
    <source>
        <dbReference type="SAM" id="Phobius"/>
    </source>
</evidence>
<comment type="caution">
    <text evidence="9">The sequence shown here is derived from an EMBL/GenBank/DDBJ whole genome shotgun (WGS) entry which is preliminary data.</text>
</comment>
<reference evidence="9" key="1">
    <citation type="submission" date="2020-10" db="EMBL/GenBank/DDBJ databases">
        <title>Chromosome-scale genome assembly of the Allis shad, Alosa alosa.</title>
        <authorList>
            <person name="Margot Z."/>
            <person name="Christophe K."/>
            <person name="Cabau C."/>
            <person name="Louis A."/>
            <person name="Berthelot C."/>
            <person name="Parey E."/>
            <person name="Roest Crollius H."/>
            <person name="Montfort J."/>
            <person name="Robinson-Rechavi M."/>
            <person name="Bucao C."/>
            <person name="Bouchez O."/>
            <person name="Gislard M."/>
            <person name="Lluch J."/>
            <person name="Milhes M."/>
            <person name="Lampietro C."/>
            <person name="Lopez Roques C."/>
            <person name="Donnadieu C."/>
            <person name="Braasch I."/>
            <person name="Desvignes T."/>
            <person name="Postlethwait J."/>
            <person name="Bobe J."/>
            <person name="Guiguen Y."/>
        </authorList>
    </citation>
    <scope>NUCLEOTIDE SEQUENCE</scope>
    <source>
        <strain evidence="9">M-15738</strain>
        <tissue evidence="9">Blood</tissue>
    </source>
</reference>
<dbReference type="PROSITE" id="PS50221">
    <property type="entry name" value="GAIN_B"/>
    <property type="match status" value="1"/>
</dbReference>
<dbReference type="Pfam" id="PF00078">
    <property type="entry name" value="RVT_1"/>
    <property type="match status" value="1"/>
</dbReference>
<dbReference type="CDD" id="cd01650">
    <property type="entry name" value="RT_nLTR_like"/>
    <property type="match status" value="1"/>
</dbReference>
<dbReference type="EMBL" id="JADWDJ010000019">
    <property type="protein sequence ID" value="KAG5266197.1"/>
    <property type="molecule type" value="Genomic_DNA"/>
</dbReference>
<keyword evidence="3 6" id="KW-1133">Transmembrane helix</keyword>
<dbReference type="InterPro" id="IPR057244">
    <property type="entry name" value="GAIN_B"/>
</dbReference>
<dbReference type="SUPFAM" id="SSF56672">
    <property type="entry name" value="DNA/RNA polymerases"/>
    <property type="match status" value="1"/>
</dbReference>
<evidence type="ECO:0000259" key="8">
    <source>
        <dbReference type="PROSITE" id="PS50261"/>
    </source>
</evidence>
<dbReference type="InterPro" id="IPR043502">
    <property type="entry name" value="DNA/RNA_pol_sf"/>
</dbReference>
<feature type="transmembrane region" description="Helical" evidence="6">
    <location>
        <begin position="857"/>
        <end position="883"/>
    </location>
</feature>
<dbReference type="PROSITE" id="PS50261">
    <property type="entry name" value="G_PROTEIN_RECEP_F2_4"/>
    <property type="match status" value="1"/>
</dbReference>
<dbReference type="AlphaFoldDB" id="A0AAV6FYK1"/>
<dbReference type="InterPro" id="IPR046338">
    <property type="entry name" value="GAIN_dom_sf"/>
</dbReference>
<sequence>MFKQAATYNNRTDIEEYTDTVTSYITKCIDDVTHTKDIITRANWKPWLTEDVLRLLRARDKAYRAGDEAGMKTARANLSRGIKEAKKEYTHKITTHFKDSRNAQSLWQGIQALTDYKPAPQSCESNISLLNNLNRFFARFEAQNSTCPQKTHPPLHEQPLCLSADSVKRTLAAINTRKATGPDNIPGRALKDCAGELKDVFTDIFNTSLKQAIVPSCFKAATIIPVPKKTAPSCFSDYRPVALTPIIMKCFERLVMSHIKAILPPTLDPFQFAYRAKRSIEDAICSALHPALTHLEKRDSYVRLLFIDFSSAFNTIIPQQLICKLDKLGLSTYLCNWLLDFLCQRPQVVRVGNNTSSSITLSTGAPRLRAQSAALHPADDDCTATYSNNHNLLTTQLWWVSSPRATRLNTGEQHQIPGVHISEDLSWTTNTASLAKRAQRRLYFLRKLRRASAPPAIMTTFYRGTIESILSSCIAVWGGSCTEYNRKALQRIVNTAGRIIGASLSSLKDIYTTHLTGKATKIVSDASHPAHNLFDLLPSGKSDRCGDLQADFMLNTSVNKADNSSCVTCRNPVQVPVGNVKVNQTELFHNGQVNADKANTLMENLKSTLDKLGNMSSAKVEAGEVKGAIIRLKEHNPVTVAFSVEAKTMVIVSNPNALQTKHSWSVDIPAEAVNISRSANGGEGFAGVLRFPNMSMDCKNSRVLDNAVYGMSMSANISNLKDPIKIHFENVSMENVTFICTSWNGVGDQPTWTEDGCETVKGNSTITCKCYHLTFFAILMNALPTNDTLSKSDLVSLTYISYIGCGLSIFFLGVALFTHFLLRKAKSSQAIQILMNLFTALLLLNLTFLTNESVANMGSNIGCIIIATLMHYSMLSTFTWFAMQALHLYLRLVKMSNTKDIKNYMLKMCMPAWACPAVVVITLAVLNKYTLVTITTTSGFQTKTCWIKDTTVHFVVNIGYYALVFLFTLGIFFVVVQKILMSSKLKVKDAKTPSVSKNIMAIMSLLALLGLTWGVAFFSYGPMMIPSYYIFCVLNAFQGFFLFIYYYNNSKDLAEDTKPDNPTFSSSTSSNIATSNTYVTQG</sequence>
<dbReference type="PANTHER" id="PTHR12011">
    <property type="entry name" value="ADHESION G-PROTEIN COUPLED RECEPTOR"/>
    <property type="match status" value="1"/>
</dbReference>
<dbReference type="SMART" id="SM00303">
    <property type="entry name" value="GPS"/>
    <property type="match status" value="1"/>
</dbReference>
<evidence type="ECO:0000313" key="10">
    <source>
        <dbReference type="Proteomes" id="UP000823561"/>
    </source>
</evidence>
<proteinExistence type="predicted"/>
<gene>
    <name evidence="9" type="ORF">AALO_G00250850</name>
</gene>
<accession>A0AAV6FYK1</accession>
<dbReference type="GO" id="GO:0007166">
    <property type="term" value="P:cell surface receptor signaling pathway"/>
    <property type="evidence" value="ECO:0007669"/>
    <property type="project" value="InterPro"/>
</dbReference>
<feature type="transmembrane region" description="Helical" evidence="6">
    <location>
        <begin position="833"/>
        <end position="851"/>
    </location>
</feature>
<feature type="transmembrane region" description="Helical" evidence="6">
    <location>
        <begin position="958"/>
        <end position="980"/>
    </location>
</feature>
<dbReference type="GO" id="GO:0008168">
    <property type="term" value="F:methyltransferase activity"/>
    <property type="evidence" value="ECO:0007669"/>
    <property type="project" value="InterPro"/>
</dbReference>
<dbReference type="GO" id="GO:0016706">
    <property type="term" value="F:2-oxoglutarate-dependent dioxygenase activity"/>
    <property type="evidence" value="ECO:0007669"/>
    <property type="project" value="InterPro"/>
</dbReference>
<evidence type="ECO:0000256" key="1">
    <source>
        <dbReference type="ARBA" id="ARBA00004141"/>
    </source>
</evidence>
<feature type="domain" description="G-protein coupled receptors family 2 profile 2" evidence="8">
    <location>
        <begin position="797"/>
        <end position="1050"/>
    </location>
</feature>
<feature type="domain" description="GAIN-B" evidence="7">
    <location>
        <begin position="640"/>
        <end position="786"/>
    </location>
</feature>
<dbReference type="Pfam" id="PF01825">
    <property type="entry name" value="GPS"/>
    <property type="match status" value="1"/>
</dbReference>
<evidence type="ECO:0000259" key="7">
    <source>
        <dbReference type="PROSITE" id="PS50221"/>
    </source>
</evidence>
<dbReference type="Pfam" id="PF09004">
    <property type="entry name" value="ALKBH8_N"/>
    <property type="match status" value="1"/>
</dbReference>
<dbReference type="GO" id="GO:0004930">
    <property type="term" value="F:G protein-coupled receptor activity"/>
    <property type="evidence" value="ECO:0007669"/>
    <property type="project" value="InterPro"/>
</dbReference>
<dbReference type="GO" id="GO:0007189">
    <property type="term" value="P:adenylate cyclase-activating G protein-coupled receptor signaling pathway"/>
    <property type="evidence" value="ECO:0007669"/>
    <property type="project" value="TreeGrafter"/>
</dbReference>
<dbReference type="Gene3D" id="1.20.1070.10">
    <property type="entry name" value="Rhodopsin 7-helix transmembrane proteins"/>
    <property type="match status" value="1"/>
</dbReference>
<evidence type="ECO:0000313" key="9">
    <source>
        <dbReference type="EMBL" id="KAG5266197.1"/>
    </source>
</evidence>
<keyword evidence="5" id="KW-1015">Disulfide bond</keyword>
<protein>
    <submittedName>
        <fullName evidence="9">Uncharacterized protein</fullName>
    </submittedName>
</protein>
<dbReference type="GO" id="GO:0005886">
    <property type="term" value="C:plasma membrane"/>
    <property type="evidence" value="ECO:0007669"/>
    <property type="project" value="TreeGrafter"/>
</dbReference>
<feature type="transmembrane region" description="Helical" evidence="6">
    <location>
        <begin position="799"/>
        <end position="821"/>
    </location>
</feature>